<accession>A0A917VPR0</accession>
<dbReference type="InterPro" id="IPR036736">
    <property type="entry name" value="ACP-like_sf"/>
</dbReference>
<name>A0A917VPR0_9ACTN</name>
<protein>
    <recommendedName>
        <fullName evidence="1">Carrier domain-containing protein</fullName>
    </recommendedName>
</protein>
<dbReference type="PROSITE" id="PS50075">
    <property type="entry name" value="CARRIER"/>
    <property type="match status" value="1"/>
</dbReference>
<dbReference type="InterPro" id="IPR009081">
    <property type="entry name" value="PP-bd_ACP"/>
</dbReference>
<dbReference type="Proteomes" id="UP000637788">
    <property type="component" value="Unassembled WGS sequence"/>
</dbReference>
<feature type="domain" description="Carrier" evidence="1">
    <location>
        <begin position="3"/>
        <end position="81"/>
    </location>
</feature>
<dbReference type="Pfam" id="PF00550">
    <property type="entry name" value="PP-binding"/>
    <property type="match status" value="1"/>
</dbReference>
<dbReference type="EMBL" id="BMPQ01000032">
    <property type="protein sequence ID" value="GGL05699.1"/>
    <property type="molecule type" value="Genomic_DNA"/>
</dbReference>
<dbReference type="Gene3D" id="1.10.1200.10">
    <property type="entry name" value="ACP-like"/>
    <property type="match status" value="1"/>
</dbReference>
<proteinExistence type="predicted"/>
<evidence type="ECO:0000259" key="1">
    <source>
        <dbReference type="PROSITE" id="PS50075"/>
    </source>
</evidence>
<dbReference type="RefSeq" id="WP_189326483.1">
    <property type="nucleotide sequence ID" value="NZ_BMPQ01000032.1"/>
</dbReference>
<evidence type="ECO:0000313" key="2">
    <source>
        <dbReference type="EMBL" id="GGL05699.1"/>
    </source>
</evidence>
<dbReference type="AlphaFoldDB" id="A0A917VPR0"/>
<gene>
    <name evidence="2" type="ORF">GCM10010094_78060</name>
</gene>
<keyword evidence="3" id="KW-1185">Reference proteome</keyword>
<comment type="caution">
    <text evidence="2">The sequence shown here is derived from an EMBL/GenBank/DDBJ whole genome shotgun (WGS) entry which is preliminary data.</text>
</comment>
<dbReference type="SUPFAM" id="SSF47336">
    <property type="entry name" value="ACP-like"/>
    <property type="match status" value="1"/>
</dbReference>
<reference evidence="2" key="1">
    <citation type="journal article" date="2014" name="Int. J. Syst. Evol. Microbiol.">
        <title>Complete genome sequence of Corynebacterium casei LMG S-19264T (=DSM 44701T), isolated from a smear-ripened cheese.</title>
        <authorList>
            <consortium name="US DOE Joint Genome Institute (JGI-PGF)"/>
            <person name="Walter F."/>
            <person name="Albersmeier A."/>
            <person name="Kalinowski J."/>
            <person name="Ruckert C."/>
        </authorList>
    </citation>
    <scope>NUCLEOTIDE SEQUENCE</scope>
    <source>
        <strain evidence="2">JCM 3035</strain>
    </source>
</reference>
<reference evidence="2" key="2">
    <citation type="submission" date="2020-09" db="EMBL/GenBank/DDBJ databases">
        <authorList>
            <person name="Sun Q."/>
            <person name="Ohkuma M."/>
        </authorList>
    </citation>
    <scope>NUCLEOTIDE SEQUENCE</scope>
    <source>
        <strain evidence="2">JCM 3035</strain>
    </source>
</reference>
<sequence>MSERWDESYESLLKEVLPRLAEQDAVQPDAGLKSVGLDSLAMVEVLIRVENTYGISIPDEDLLPGVFDTPATLWALIERCRATQAAA</sequence>
<evidence type="ECO:0000313" key="3">
    <source>
        <dbReference type="Proteomes" id="UP000637788"/>
    </source>
</evidence>
<organism evidence="2 3">
    <name type="scientific">Streptomyces flaveus</name>
    <dbReference type="NCBI Taxonomy" id="66370"/>
    <lineage>
        <taxon>Bacteria</taxon>
        <taxon>Bacillati</taxon>
        <taxon>Actinomycetota</taxon>
        <taxon>Actinomycetes</taxon>
        <taxon>Kitasatosporales</taxon>
        <taxon>Streptomycetaceae</taxon>
        <taxon>Streptomyces</taxon>
        <taxon>Streptomyces aurantiacus group</taxon>
    </lineage>
</organism>